<dbReference type="EMBL" id="GGEC01045740">
    <property type="protein sequence ID" value="MBX26224.1"/>
    <property type="molecule type" value="Transcribed_RNA"/>
</dbReference>
<sequence length="44" mass="4932">MSDLEQFRPCEIADMYKAAPHNPLGLLPVCNQSRFILAIMVRAA</sequence>
<reference evidence="1" key="1">
    <citation type="submission" date="2018-02" db="EMBL/GenBank/DDBJ databases">
        <title>Rhizophora mucronata_Transcriptome.</title>
        <authorList>
            <person name="Meera S.P."/>
            <person name="Sreeshan A."/>
            <person name="Augustine A."/>
        </authorList>
    </citation>
    <scope>NUCLEOTIDE SEQUENCE</scope>
    <source>
        <tissue evidence="1">Leaf</tissue>
    </source>
</reference>
<dbReference type="AlphaFoldDB" id="A0A2P2M7L3"/>
<organism evidence="1">
    <name type="scientific">Rhizophora mucronata</name>
    <name type="common">Asiatic mangrove</name>
    <dbReference type="NCBI Taxonomy" id="61149"/>
    <lineage>
        <taxon>Eukaryota</taxon>
        <taxon>Viridiplantae</taxon>
        <taxon>Streptophyta</taxon>
        <taxon>Embryophyta</taxon>
        <taxon>Tracheophyta</taxon>
        <taxon>Spermatophyta</taxon>
        <taxon>Magnoliopsida</taxon>
        <taxon>eudicotyledons</taxon>
        <taxon>Gunneridae</taxon>
        <taxon>Pentapetalae</taxon>
        <taxon>rosids</taxon>
        <taxon>fabids</taxon>
        <taxon>Malpighiales</taxon>
        <taxon>Rhizophoraceae</taxon>
        <taxon>Rhizophora</taxon>
    </lineage>
</organism>
<name>A0A2P2M7L3_RHIMU</name>
<evidence type="ECO:0000313" key="1">
    <source>
        <dbReference type="EMBL" id="MBX26224.1"/>
    </source>
</evidence>
<accession>A0A2P2M7L3</accession>
<protein>
    <submittedName>
        <fullName evidence="1">Uncharacterized protein MANES_08G152300</fullName>
    </submittedName>
</protein>
<proteinExistence type="predicted"/>